<reference evidence="3" key="1">
    <citation type="journal article" date="2019" name="Int. J. Syst. Evol. Microbiol.">
        <title>The Global Catalogue of Microorganisms (GCM) 10K type strain sequencing project: providing services to taxonomists for standard genome sequencing and annotation.</title>
        <authorList>
            <consortium name="The Broad Institute Genomics Platform"/>
            <consortium name="The Broad Institute Genome Sequencing Center for Infectious Disease"/>
            <person name="Wu L."/>
            <person name="Ma J."/>
        </authorList>
    </citation>
    <scope>NUCLEOTIDE SEQUENCE [LARGE SCALE GENOMIC DNA]</scope>
    <source>
        <strain evidence="3">JCM 17111</strain>
    </source>
</reference>
<evidence type="ECO:0000313" key="3">
    <source>
        <dbReference type="Proteomes" id="UP001500954"/>
    </source>
</evidence>
<keyword evidence="3" id="KW-1185">Reference proteome</keyword>
<sequence length="185" mass="21339">MRQLVTILAIALISTTVKAQDASTPQKNDTVKEQAIDSSKVLTLNGTVKALYEVISGEKEEKRNWEFFKYLFLPDAKLIAYGKDAEGAQKVRFMSPNNYINNAGEWMVENGFFEKEIHREIEVFGNIAHVFSTYEAYTSADKEIPMLRGINSIQLLNDGERWWIVNIFWAQETWRTPIPKQYLPK</sequence>
<evidence type="ECO:0000313" key="2">
    <source>
        <dbReference type="EMBL" id="GAA3569382.1"/>
    </source>
</evidence>
<feature type="signal peptide" evidence="1">
    <location>
        <begin position="1"/>
        <end position="19"/>
    </location>
</feature>
<dbReference type="InterPro" id="IPR032710">
    <property type="entry name" value="NTF2-like_dom_sf"/>
</dbReference>
<accession>A0ABP6XNZ1</accession>
<dbReference type="SUPFAM" id="SSF54427">
    <property type="entry name" value="NTF2-like"/>
    <property type="match status" value="1"/>
</dbReference>
<name>A0ABP6XNZ1_9FLAO</name>
<gene>
    <name evidence="2" type="ORF">GCM10022395_18810</name>
</gene>
<feature type="chain" id="PRO_5045514214" description="Nuclear transport factor 2 family protein" evidence="1">
    <location>
        <begin position="20"/>
        <end position="185"/>
    </location>
</feature>
<dbReference type="Proteomes" id="UP001500954">
    <property type="component" value="Unassembled WGS sequence"/>
</dbReference>
<comment type="caution">
    <text evidence="2">The sequence shown here is derived from an EMBL/GenBank/DDBJ whole genome shotgun (WGS) entry which is preliminary data.</text>
</comment>
<evidence type="ECO:0000256" key="1">
    <source>
        <dbReference type="SAM" id="SignalP"/>
    </source>
</evidence>
<protein>
    <recommendedName>
        <fullName evidence="4">Nuclear transport factor 2 family protein</fullName>
    </recommendedName>
</protein>
<evidence type="ECO:0008006" key="4">
    <source>
        <dbReference type="Google" id="ProtNLM"/>
    </source>
</evidence>
<proteinExistence type="predicted"/>
<organism evidence="2 3">
    <name type="scientific">Snuella lapsa</name>
    <dbReference type="NCBI Taxonomy" id="870481"/>
    <lineage>
        <taxon>Bacteria</taxon>
        <taxon>Pseudomonadati</taxon>
        <taxon>Bacteroidota</taxon>
        <taxon>Flavobacteriia</taxon>
        <taxon>Flavobacteriales</taxon>
        <taxon>Flavobacteriaceae</taxon>
        <taxon>Snuella</taxon>
    </lineage>
</organism>
<dbReference type="EMBL" id="BAABCY010000051">
    <property type="protein sequence ID" value="GAA3569382.1"/>
    <property type="molecule type" value="Genomic_DNA"/>
</dbReference>
<dbReference type="Gene3D" id="3.10.450.50">
    <property type="match status" value="1"/>
</dbReference>
<keyword evidence="1" id="KW-0732">Signal</keyword>
<dbReference type="RefSeq" id="WP_345005723.1">
    <property type="nucleotide sequence ID" value="NZ_BAABCY010000051.1"/>
</dbReference>